<accession>A0A101MT23</accession>
<evidence type="ECO:0000313" key="3">
    <source>
        <dbReference type="Proteomes" id="UP000055045"/>
    </source>
</evidence>
<dbReference type="Gene3D" id="1.10.340.70">
    <property type="match status" value="1"/>
</dbReference>
<keyword evidence="3" id="KW-1185">Reference proteome</keyword>
<protein>
    <recommendedName>
        <fullName evidence="1">Integrase zinc-binding domain-containing protein</fullName>
    </recommendedName>
</protein>
<proteinExistence type="predicted"/>
<reference evidence="2 3" key="1">
    <citation type="submission" date="2015-10" db="EMBL/GenBank/DDBJ databases">
        <title>Genome sequencing of Penicillium freii.</title>
        <authorList>
            <person name="Nguyen H.D."/>
            <person name="Visagie C.M."/>
            <person name="Seifert K.A."/>
        </authorList>
    </citation>
    <scope>NUCLEOTIDE SEQUENCE [LARGE SCALE GENOMIC DNA]</scope>
    <source>
        <strain evidence="2 3">DAOM 242723</strain>
    </source>
</reference>
<dbReference type="Pfam" id="PF17921">
    <property type="entry name" value="Integrase_H2C2"/>
    <property type="match status" value="1"/>
</dbReference>
<evidence type="ECO:0000259" key="1">
    <source>
        <dbReference type="Pfam" id="PF17921"/>
    </source>
</evidence>
<dbReference type="Proteomes" id="UP000055045">
    <property type="component" value="Unassembled WGS sequence"/>
</dbReference>
<dbReference type="EMBL" id="LLXE01000012">
    <property type="protein sequence ID" value="KUM66240.1"/>
    <property type="molecule type" value="Genomic_DNA"/>
</dbReference>
<dbReference type="STRING" id="48697.A0A101MT23"/>
<organism evidence="2 3">
    <name type="scientific">Penicillium freii</name>
    <dbReference type="NCBI Taxonomy" id="48697"/>
    <lineage>
        <taxon>Eukaryota</taxon>
        <taxon>Fungi</taxon>
        <taxon>Dikarya</taxon>
        <taxon>Ascomycota</taxon>
        <taxon>Pezizomycotina</taxon>
        <taxon>Eurotiomycetes</taxon>
        <taxon>Eurotiomycetidae</taxon>
        <taxon>Eurotiales</taxon>
        <taxon>Aspergillaceae</taxon>
        <taxon>Penicillium</taxon>
    </lineage>
</organism>
<comment type="caution">
    <text evidence="2">The sequence shown here is derived from an EMBL/GenBank/DDBJ whole genome shotgun (WGS) entry which is preliminary data.</text>
</comment>
<name>A0A101MT23_PENFR</name>
<feature type="domain" description="Integrase zinc-binding" evidence="1">
    <location>
        <begin position="134"/>
        <end position="183"/>
    </location>
</feature>
<evidence type="ECO:0000313" key="2">
    <source>
        <dbReference type="EMBL" id="KUM66240.1"/>
    </source>
</evidence>
<sequence length="226" mass="25862">MHQWTTFDQEIRSALASLDLNFQIAHIDSPSGEVYLVGNEIGLSGRFVDNVREPVSCEDSYARLTAGNGDERDPSLCSSNIGRYPRYITKWSFVLSELERIAQDPDPVKPRLPYEADGGLLYSIQPEGEYWLCIPNVIKEEIFEMAHGEGHLGFHRAWQKMRRFVVYKGAKQLREYIEQCDEYSRPRGYNVFANMILARNILCSSLFPNGGALVLPYKDRQILAHI</sequence>
<gene>
    <name evidence="2" type="ORF">ACN42_g859</name>
</gene>
<dbReference type="AlphaFoldDB" id="A0A101MT23"/>
<dbReference type="InterPro" id="IPR041588">
    <property type="entry name" value="Integrase_H2C2"/>
</dbReference>